<name>A0ABW8K7A0_9GAMM</name>
<dbReference type="PROSITE" id="PS50943">
    <property type="entry name" value="HTH_CROC1"/>
    <property type="match status" value="1"/>
</dbReference>
<dbReference type="CDD" id="cd00093">
    <property type="entry name" value="HTH_XRE"/>
    <property type="match status" value="1"/>
</dbReference>
<comment type="caution">
    <text evidence="2">The sequence shown here is derived from an EMBL/GenBank/DDBJ whole genome shotgun (WGS) entry which is preliminary data.</text>
</comment>
<organism evidence="2 3">
    <name type="scientific">Dyella koreensis</name>
    <dbReference type="NCBI Taxonomy" id="311235"/>
    <lineage>
        <taxon>Bacteria</taxon>
        <taxon>Pseudomonadati</taxon>
        <taxon>Pseudomonadota</taxon>
        <taxon>Gammaproteobacteria</taxon>
        <taxon>Lysobacterales</taxon>
        <taxon>Rhodanobacteraceae</taxon>
        <taxon>Dyella</taxon>
    </lineage>
</organism>
<accession>A0ABW8K7A0</accession>
<dbReference type="EMBL" id="JADIKD010000010">
    <property type="protein sequence ID" value="MFK2917798.1"/>
    <property type="molecule type" value="Genomic_DNA"/>
</dbReference>
<dbReference type="InterPro" id="IPR010982">
    <property type="entry name" value="Lambda_DNA-bd_dom_sf"/>
</dbReference>
<feature type="domain" description="HTH cro/C1-type" evidence="1">
    <location>
        <begin position="42"/>
        <end position="97"/>
    </location>
</feature>
<dbReference type="SUPFAM" id="SSF47413">
    <property type="entry name" value="lambda repressor-like DNA-binding domains"/>
    <property type="match status" value="1"/>
</dbReference>
<keyword evidence="3" id="KW-1185">Reference proteome</keyword>
<dbReference type="SMART" id="SM00530">
    <property type="entry name" value="HTH_XRE"/>
    <property type="match status" value="1"/>
</dbReference>
<protein>
    <submittedName>
        <fullName evidence="2">XRE family transcriptional regulator</fullName>
    </submittedName>
</protein>
<sequence length="99" mass="11246">MPRPKRDDSKITHSSGNVFADLGFSEPEATVHRMRSELMIEIEKMIQARHLTQTDAAKILQVSQSRISDLRRGKVEKFSLDMLVTFASRMGRSVLMKVA</sequence>
<dbReference type="Gene3D" id="1.10.260.40">
    <property type="entry name" value="lambda repressor-like DNA-binding domains"/>
    <property type="match status" value="1"/>
</dbReference>
<evidence type="ECO:0000313" key="3">
    <source>
        <dbReference type="Proteomes" id="UP001620408"/>
    </source>
</evidence>
<dbReference type="Pfam" id="PF13744">
    <property type="entry name" value="HTH_37"/>
    <property type="match status" value="1"/>
</dbReference>
<reference evidence="2 3" key="1">
    <citation type="submission" date="2020-10" db="EMBL/GenBank/DDBJ databases">
        <title>Phylogeny of dyella-like bacteria.</title>
        <authorList>
            <person name="Fu J."/>
        </authorList>
    </citation>
    <scope>NUCLEOTIDE SEQUENCE [LARGE SCALE GENOMIC DNA]</scope>
    <source>
        <strain evidence="2 3">BB4</strain>
    </source>
</reference>
<evidence type="ECO:0000259" key="1">
    <source>
        <dbReference type="PROSITE" id="PS50943"/>
    </source>
</evidence>
<evidence type="ECO:0000313" key="2">
    <source>
        <dbReference type="EMBL" id="MFK2917798.1"/>
    </source>
</evidence>
<dbReference type="Proteomes" id="UP001620408">
    <property type="component" value="Unassembled WGS sequence"/>
</dbReference>
<dbReference type="InterPro" id="IPR001387">
    <property type="entry name" value="Cro/C1-type_HTH"/>
</dbReference>
<dbReference type="RefSeq" id="WP_379986637.1">
    <property type="nucleotide sequence ID" value="NZ_JADIKD010000010.1"/>
</dbReference>
<dbReference type="InterPro" id="IPR039554">
    <property type="entry name" value="HigA2-like_HTH"/>
</dbReference>
<gene>
    <name evidence="2" type="ORF">ISS97_11050</name>
</gene>
<proteinExistence type="predicted"/>